<dbReference type="PANTHER" id="PTHR43298">
    <property type="entry name" value="MULTIDRUG RESISTANCE PROTEIN NORM-RELATED"/>
    <property type="match status" value="1"/>
</dbReference>
<keyword evidence="9 14" id="KW-1133">Transmembrane helix</keyword>
<accession>A0A9D1H674</accession>
<dbReference type="GO" id="GO:0005886">
    <property type="term" value="C:plasma membrane"/>
    <property type="evidence" value="ECO:0007669"/>
    <property type="project" value="UniProtKB-SubCell"/>
</dbReference>
<evidence type="ECO:0000313" key="15">
    <source>
        <dbReference type="EMBL" id="HIT93554.1"/>
    </source>
</evidence>
<dbReference type="GO" id="GO:0006811">
    <property type="term" value="P:monoatomic ion transport"/>
    <property type="evidence" value="ECO:0007669"/>
    <property type="project" value="UniProtKB-KW"/>
</dbReference>
<feature type="transmembrane region" description="Helical" evidence="14">
    <location>
        <begin position="236"/>
        <end position="258"/>
    </location>
</feature>
<feature type="compositionally biased region" description="Polar residues" evidence="13">
    <location>
        <begin position="493"/>
        <end position="505"/>
    </location>
</feature>
<keyword evidence="5" id="KW-0813">Transport</keyword>
<gene>
    <name evidence="15" type="ORF">IAC43_00045</name>
</gene>
<evidence type="ECO:0000256" key="4">
    <source>
        <dbReference type="ARBA" id="ARBA00020268"/>
    </source>
</evidence>
<feature type="transmembrane region" description="Helical" evidence="14">
    <location>
        <begin position="206"/>
        <end position="224"/>
    </location>
</feature>
<dbReference type="GO" id="GO:0015297">
    <property type="term" value="F:antiporter activity"/>
    <property type="evidence" value="ECO:0007669"/>
    <property type="project" value="UniProtKB-KW"/>
</dbReference>
<dbReference type="PIRSF" id="PIRSF006603">
    <property type="entry name" value="DinF"/>
    <property type="match status" value="1"/>
</dbReference>
<evidence type="ECO:0000256" key="1">
    <source>
        <dbReference type="ARBA" id="ARBA00003408"/>
    </source>
</evidence>
<organism evidence="15 16">
    <name type="scientific">Candidatus Faecivivens stercoripullorum</name>
    <dbReference type="NCBI Taxonomy" id="2840805"/>
    <lineage>
        <taxon>Bacteria</taxon>
        <taxon>Bacillati</taxon>
        <taxon>Bacillota</taxon>
        <taxon>Clostridia</taxon>
        <taxon>Eubacteriales</taxon>
        <taxon>Oscillospiraceae</taxon>
        <taxon>Oscillospiraceae incertae sedis</taxon>
        <taxon>Candidatus Faecivivens</taxon>
    </lineage>
</organism>
<keyword evidence="10" id="KW-0406">Ion transport</keyword>
<feature type="compositionally biased region" description="Basic and acidic residues" evidence="13">
    <location>
        <begin position="506"/>
        <end position="516"/>
    </location>
</feature>
<evidence type="ECO:0000256" key="7">
    <source>
        <dbReference type="ARBA" id="ARBA00022475"/>
    </source>
</evidence>
<reference evidence="15" key="1">
    <citation type="submission" date="2020-10" db="EMBL/GenBank/DDBJ databases">
        <authorList>
            <person name="Gilroy R."/>
        </authorList>
    </citation>
    <scope>NUCLEOTIDE SEQUENCE</scope>
    <source>
        <strain evidence="15">ChiBcec7-5410</strain>
    </source>
</reference>
<protein>
    <recommendedName>
        <fullName evidence="4">Probable multidrug resistance protein NorM</fullName>
    </recommendedName>
    <alternativeName>
        <fullName evidence="12">Multidrug-efflux transporter</fullName>
    </alternativeName>
</protein>
<feature type="transmembrane region" description="Helical" evidence="14">
    <location>
        <begin position="324"/>
        <end position="344"/>
    </location>
</feature>
<feature type="transmembrane region" description="Helical" evidence="14">
    <location>
        <begin position="432"/>
        <end position="451"/>
    </location>
</feature>
<dbReference type="CDD" id="cd13137">
    <property type="entry name" value="MATE_NorM_like"/>
    <property type="match status" value="1"/>
</dbReference>
<feature type="transmembrane region" description="Helical" evidence="14">
    <location>
        <begin position="178"/>
        <end position="199"/>
    </location>
</feature>
<evidence type="ECO:0000256" key="11">
    <source>
        <dbReference type="ARBA" id="ARBA00023136"/>
    </source>
</evidence>
<feature type="region of interest" description="Disordered" evidence="13">
    <location>
        <begin position="493"/>
        <end position="516"/>
    </location>
</feature>
<dbReference type="Proteomes" id="UP000824160">
    <property type="component" value="Unassembled WGS sequence"/>
</dbReference>
<evidence type="ECO:0000256" key="9">
    <source>
        <dbReference type="ARBA" id="ARBA00022989"/>
    </source>
</evidence>
<feature type="transmembrane region" description="Helical" evidence="14">
    <location>
        <begin position="394"/>
        <end position="411"/>
    </location>
</feature>
<evidence type="ECO:0000256" key="13">
    <source>
        <dbReference type="SAM" id="MobiDB-lite"/>
    </source>
</evidence>
<comment type="caution">
    <text evidence="15">The sequence shown here is derived from an EMBL/GenBank/DDBJ whole genome shotgun (WGS) entry which is preliminary data.</text>
</comment>
<evidence type="ECO:0000256" key="3">
    <source>
        <dbReference type="ARBA" id="ARBA00010199"/>
    </source>
</evidence>
<evidence type="ECO:0000256" key="6">
    <source>
        <dbReference type="ARBA" id="ARBA00022449"/>
    </source>
</evidence>
<evidence type="ECO:0000256" key="5">
    <source>
        <dbReference type="ARBA" id="ARBA00022448"/>
    </source>
</evidence>
<evidence type="ECO:0000256" key="10">
    <source>
        <dbReference type="ARBA" id="ARBA00023065"/>
    </source>
</evidence>
<keyword evidence="8 14" id="KW-0812">Transmembrane</keyword>
<comment type="function">
    <text evidence="1">Multidrug efflux pump.</text>
</comment>
<comment type="similarity">
    <text evidence="3">Belongs to the multi antimicrobial extrusion (MATE) (TC 2.A.66.1) family.</text>
</comment>
<feature type="transmembrane region" description="Helical" evidence="14">
    <location>
        <begin position="365"/>
        <end position="388"/>
    </location>
</feature>
<keyword evidence="7" id="KW-1003">Cell membrane</keyword>
<dbReference type="NCBIfam" id="TIGR00797">
    <property type="entry name" value="matE"/>
    <property type="match status" value="1"/>
</dbReference>
<keyword evidence="6" id="KW-0050">Antiport</keyword>
<comment type="subcellular location">
    <subcellularLocation>
        <location evidence="2">Cell membrane</location>
        <topology evidence="2">Multi-pass membrane protein</topology>
    </subcellularLocation>
</comment>
<feature type="transmembrane region" description="Helical" evidence="14">
    <location>
        <begin position="99"/>
        <end position="117"/>
    </location>
</feature>
<evidence type="ECO:0000313" key="16">
    <source>
        <dbReference type="Proteomes" id="UP000824160"/>
    </source>
</evidence>
<dbReference type="InterPro" id="IPR048279">
    <property type="entry name" value="MdtK-like"/>
</dbReference>
<proteinExistence type="inferred from homology"/>
<sequence length="516" mass="56060">MAGVSSNRLRTVLDRLPEGDPQLSAGDLKVSKHLPEGVASRELYSDIIRIAWPSFVELILTQLASMVDLMMVGSIGGEANPTLGAQALTAVGLTTQPKFLLMTAFMAMNTGVTALVARYKGIGDREKANLVVRQGLMFTFFTTLVLSVLGIMFARPMVIFMGSTEEHVTVWATQYLQIQMAGFMTMALTSTITAALRGVGDSRSSMIYNLIANIVNVFFNWLLIYGNLGFPEMDVAGASLATVIGQFVAFIISLYIILKGNGFLKLELRLGFMPDRTTLTDMLGIGIPAMIEQLLMRAGMIIFSKTVATLGTTAYATHQVCMNIQALSFMTGQAFAVSATTLMGQSLGKRRPDMAQAYCSRTRRIGMMCAVVLAVIFVFFGGELVAMYNKDPEIIRVGAQILMIVAVLQPLQTSQFIIAGGLRGAGDTRATAVITFITVLLVRPAIAYILINGTNIGLYGAWIAMACDQLLRSTLVLMRYQSGKWKNIRLKSDSTVQAPSSAQRQPESEKQAEVEI</sequence>
<dbReference type="PANTHER" id="PTHR43298:SF2">
    <property type="entry name" value="FMN_FAD EXPORTER YEEO-RELATED"/>
    <property type="match status" value="1"/>
</dbReference>
<name>A0A9D1H674_9FIRM</name>
<evidence type="ECO:0000256" key="14">
    <source>
        <dbReference type="SAM" id="Phobius"/>
    </source>
</evidence>
<dbReference type="InterPro" id="IPR050222">
    <property type="entry name" value="MATE_MdtK"/>
</dbReference>
<dbReference type="Pfam" id="PF01554">
    <property type="entry name" value="MatE"/>
    <property type="match status" value="2"/>
</dbReference>
<evidence type="ECO:0000256" key="8">
    <source>
        <dbReference type="ARBA" id="ARBA00022692"/>
    </source>
</evidence>
<feature type="transmembrane region" description="Helical" evidence="14">
    <location>
        <begin position="138"/>
        <end position="158"/>
    </location>
</feature>
<evidence type="ECO:0000256" key="12">
    <source>
        <dbReference type="ARBA" id="ARBA00031636"/>
    </source>
</evidence>
<dbReference type="AlphaFoldDB" id="A0A9D1H674"/>
<keyword evidence="11 14" id="KW-0472">Membrane</keyword>
<evidence type="ECO:0000256" key="2">
    <source>
        <dbReference type="ARBA" id="ARBA00004651"/>
    </source>
</evidence>
<dbReference type="GO" id="GO:0042910">
    <property type="term" value="F:xenobiotic transmembrane transporter activity"/>
    <property type="evidence" value="ECO:0007669"/>
    <property type="project" value="InterPro"/>
</dbReference>
<dbReference type="EMBL" id="DVLW01000002">
    <property type="protein sequence ID" value="HIT93554.1"/>
    <property type="molecule type" value="Genomic_DNA"/>
</dbReference>
<dbReference type="InterPro" id="IPR002528">
    <property type="entry name" value="MATE_fam"/>
</dbReference>
<reference evidence="15" key="2">
    <citation type="journal article" date="2021" name="PeerJ">
        <title>Extensive microbial diversity within the chicken gut microbiome revealed by metagenomics and culture.</title>
        <authorList>
            <person name="Gilroy R."/>
            <person name="Ravi A."/>
            <person name="Getino M."/>
            <person name="Pursley I."/>
            <person name="Horton D.L."/>
            <person name="Alikhan N.F."/>
            <person name="Baker D."/>
            <person name="Gharbi K."/>
            <person name="Hall N."/>
            <person name="Watson M."/>
            <person name="Adriaenssens E.M."/>
            <person name="Foster-Nyarko E."/>
            <person name="Jarju S."/>
            <person name="Secka A."/>
            <person name="Antonio M."/>
            <person name="Oren A."/>
            <person name="Chaudhuri R.R."/>
            <person name="La Ragione R."/>
            <person name="Hildebrand F."/>
            <person name="Pallen M.J."/>
        </authorList>
    </citation>
    <scope>NUCLEOTIDE SEQUENCE</scope>
    <source>
        <strain evidence="15">ChiBcec7-5410</strain>
    </source>
</reference>